<reference evidence="1 2" key="1">
    <citation type="submission" date="2010-02" db="EMBL/GenBank/DDBJ databases">
        <authorList>
            <person name="Weinstock G."/>
            <person name="Sodergren E."/>
            <person name="Clifton S."/>
            <person name="Fulton L."/>
            <person name="Fulton B."/>
            <person name="Courtney L."/>
            <person name="Fronick C."/>
            <person name="Harrison M."/>
            <person name="Strong C."/>
            <person name="Farmer C."/>
            <person name="Delahaunty K."/>
            <person name="Markovic C."/>
            <person name="Hall O."/>
            <person name="Minx P."/>
            <person name="Tomlinson C."/>
            <person name="Mitreva M."/>
            <person name="Nelson J."/>
            <person name="Hou S."/>
            <person name="Wollam A."/>
            <person name="Pepin K.H."/>
            <person name="Johnson M."/>
            <person name="Bhonagiri V."/>
            <person name="Zhang X."/>
            <person name="Suruliraj S."/>
            <person name="Warren W."/>
            <person name="Chinwalla A."/>
            <person name="Mardis E.R."/>
            <person name="Wilson R.K."/>
        </authorList>
    </citation>
    <scope>NUCLEOTIDE SEQUENCE [LARGE SCALE GENOMIC DNA]</scope>
    <source>
        <strain evidence="1 2">ATCC 29315</strain>
    </source>
</reference>
<evidence type="ECO:0000313" key="2">
    <source>
        <dbReference type="Proteomes" id="UP000005536"/>
    </source>
</evidence>
<dbReference type="EMBL" id="ADBF01000002">
    <property type="protein sequence ID" value="EFE51149.1"/>
    <property type="molecule type" value="Genomic_DNA"/>
</dbReference>
<evidence type="ECO:0000313" key="1">
    <source>
        <dbReference type="EMBL" id="EFE51149.1"/>
    </source>
</evidence>
<organism evidence="1 2">
    <name type="scientific">Neisseria elongata subsp. glycolytica ATCC 29315</name>
    <dbReference type="NCBI Taxonomy" id="546263"/>
    <lineage>
        <taxon>Bacteria</taxon>
        <taxon>Pseudomonadati</taxon>
        <taxon>Pseudomonadota</taxon>
        <taxon>Betaproteobacteria</taxon>
        <taxon>Neisseriales</taxon>
        <taxon>Neisseriaceae</taxon>
        <taxon>Neisseria</taxon>
    </lineage>
</organism>
<accession>D4DM46</accession>
<proteinExistence type="predicted"/>
<protein>
    <submittedName>
        <fullName evidence="1">Uncharacterized protein</fullName>
    </submittedName>
</protein>
<dbReference type="AlphaFoldDB" id="D4DM46"/>
<comment type="caution">
    <text evidence="1">The sequence shown here is derived from an EMBL/GenBank/DDBJ whole genome shotgun (WGS) entry which is preliminary data.</text>
</comment>
<name>D4DM46_NEIEG</name>
<dbReference type="Proteomes" id="UP000005536">
    <property type="component" value="Unassembled WGS sequence"/>
</dbReference>
<gene>
    <name evidence="1" type="ORF">NEIELOOT_00107</name>
</gene>
<sequence length="50" mass="5969">MDFGSDEGRLKITNQGFNFLETVFSDGLLNICMKRRSNLRSYRLRYDDKF</sequence>